<evidence type="ECO:0000313" key="3">
    <source>
        <dbReference type="Proteomes" id="UP001303647"/>
    </source>
</evidence>
<sequence>MAEDAITPAAGGFLPQTLPSPAPTTSTVSTRPIGLPHPRSRALRPGSSKEDQVRKFVSNRMAHITRRFVKKVGAASLGEKIDGQMMDDEEVEGYNSLDELCKDLDEVIRIVWLSGTPNLQIPSLLNIASEFNTWMTGFPPSDTAAFEILHKLDHCFASLLSGEDIETHEPLPGFENGLRGGMTRTDMVRCKSTVQNARVVIVDVMSKRRPGNVQEVSTEETEESGTDGPAGFSGSAWDDDQESLYMDVARVYENTLVKLGETLGESGVADTQMSAD</sequence>
<evidence type="ECO:0000313" key="2">
    <source>
        <dbReference type="EMBL" id="KAK4244761.1"/>
    </source>
</evidence>
<comment type="caution">
    <text evidence="2">The sequence shown here is derived from an EMBL/GenBank/DDBJ whole genome shotgun (WGS) entry which is preliminary data.</text>
</comment>
<dbReference type="Pfam" id="PF17110">
    <property type="entry name" value="TFB6"/>
    <property type="match status" value="1"/>
</dbReference>
<dbReference type="EMBL" id="MU857725">
    <property type="protein sequence ID" value="KAK4244761.1"/>
    <property type="molecule type" value="Genomic_DNA"/>
</dbReference>
<dbReference type="PANTHER" id="PTHR37781">
    <property type="entry name" value="TFIIH COMPLEX SUBUNIT"/>
    <property type="match status" value="1"/>
</dbReference>
<feature type="region of interest" description="Disordered" evidence="1">
    <location>
        <begin position="210"/>
        <end position="239"/>
    </location>
</feature>
<organism evidence="2 3">
    <name type="scientific">Corynascus novoguineensis</name>
    <dbReference type="NCBI Taxonomy" id="1126955"/>
    <lineage>
        <taxon>Eukaryota</taxon>
        <taxon>Fungi</taxon>
        <taxon>Dikarya</taxon>
        <taxon>Ascomycota</taxon>
        <taxon>Pezizomycotina</taxon>
        <taxon>Sordariomycetes</taxon>
        <taxon>Sordariomycetidae</taxon>
        <taxon>Sordariales</taxon>
        <taxon>Chaetomiaceae</taxon>
        <taxon>Corynascus</taxon>
    </lineage>
</organism>
<dbReference type="InterPro" id="IPR031349">
    <property type="entry name" value="Tfb6"/>
</dbReference>
<keyword evidence="3" id="KW-1185">Reference proteome</keyword>
<evidence type="ECO:0008006" key="4">
    <source>
        <dbReference type="Google" id="ProtNLM"/>
    </source>
</evidence>
<dbReference type="AlphaFoldDB" id="A0AAN7CMC8"/>
<protein>
    <recommendedName>
        <fullName evidence="4">Meiotic recombination protein DMC1</fullName>
    </recommendedName>
</protein>
<dbReference type="Proteomes" id="UP001303647">
    <property type="component" value="Unassembled WGS sequence"/>
</dbReference>
<feature type="compositionally biased region" description="Low complexity" evidence="1">
    <location>
        <begin position="15"/>
        <end position="32"/>
    </location>
</feature>
<reference evidence="2" key="1">
    <citation type="journal article" date="2023" name="Mol. Phylogenet. Evol.">
        <title>Genome-scale phylogeny and comparative genomics of the fungal order Sordariales.</title>
        <authorList>
            <person name="Hensen N."/>
            <person name="Bonometti L."/>
            <person name="Westerberg I."/>
            <person name="Brannstrom I.O."/>
            <person name="Guillou S."/>
            <person name="Cros-Aarteil S."/>
            <person name="Calhoun S."/>
            <person name="Haridas S."/>
            <person name="Kuo A."/>
            <person name="Mondo S."/>
            <person name="Pangilinan J."/>
            <person name="Riley R."/>
            <person name="LaButti K."/>
            <person name="Andreopoulos B."/>
            <person name="Lipzen A."/>
            <person name="Chen C."/>
            <person name="Yan M."/>
            <person name="Daum C."/>
            <person name="Ng V."/>
            <person name="Clum A."/>
            <person name="Steindorff A."/>
            <person name="Ohm R.A."/>
            <person name="Martin F."/>
            <person name="Silar P."/>
            <person name="Natvig D.O."/>
            <person name="Lalanne C."/>
            <person name="Gautier V."/>
            <person name="Ament-Velasquez S.L."/>
            <person name="Kruys A."/>
            <person name="Hutchinson M.I."/>
            <person name="Powell A.J."/>
            <person name="Barry K."/>
            <person name="Miller A.N."/>
            <person name="Grigoriev I.V."/>
            <person name="Debuchy R."/>
            <person name="Gladieux P."/>
            <person name="Hiltunen Thoren M."/>
            <person name="Johannesson H."/>
        </authorList>
    </citation>
    <scope>NUCLEOTIDE SEQUENCE</scope>
    <source>
        <strain evidence="2">CBS 359.72</strain>
    </source>
</reference>
<reference evidence="2" key="2">
    <citation type="submission" date="2023-05" db="EMBL/GenBank/DDBJ databases">
        <authorList>
            <consortium name="Lawrence Berkeley National Laboratory"/>
            <person name="Steindorff A."/>
            <person name="Hensen N."/>
            <person name="Bonometti L."/>
            <person name="Westerberg I."/>
            <person name="Brannstrom I.O."/>
            <person name="Guillou S."/>
            <person name="Cros-Aarteil S."/>
            <person name="Calhoun S."/>
            <person name="Haridas S."/>
            <person name="Kuo A."/>
            <person name="Mondo S."/>
            <person name="Pangilinan J."/>
            <person name="Riley R."/>
            <person name="Labutti K."/>
            <person name="Andreopoulos B."/>
            <person name="Lipzen A."/>
            <person name="Chen C."/>
            <person name="Yanf M."/>
            <person name="Daum C."/>
            <person name="Ng V."/>
            <person name="Clum A."/>
            <person name="Ohm R."/>
            <person name="Martin F."/>
            <person name="Silar P."/>
            <person name="Natvig D."/>
            <person name="Lalanne C."/>
            <person name="Gautier V."/>
            <person name="Ament-Velasquez S.L."/>
            <person name="Kruys A."/>
            <person name="Hutchinson M.I."/>
            <person name="Powell A.J."/>
            <person name="Barry K."/>
            <person name="Miller A.N."/>
            <person name="Grigoriev I.V."/>
            <person name="Debuchy R."/>
            <person name="Gladieux P."/>
            <person name="Thoren M.H."/>
            <person name="Johannesson H."/>
        </authorList>
    </citation>
    <scope>NUCLEOTIDE SEQUENCE</scope>
    <source>
        <strain evidence="2">CBS 359.72</strain>
    </source>
</reference>
<accession>A0AAN7CMC8</accession>
<name>A0AAN7CMC8_9PEZI</name>
<dbReference type="PANTHER" id="PTHR37781:SF1">
    <property type="entry name" value="ADR380WP"/>
    <property type="match status" value="1"/>
</dbReference>
<dbReference type="GO" id="GO:0005675">
    <property type="term" value="C:transcription factor TFIIH holo complex"/>
    <property type="evidence" value="ECO:0007669"/>
    <property type="project" value="TreeGrafter"/>
</dbReference>
<feature type="region of interest" description="Disordered" evidence="1">
    <location>
        <begin position="1"/>
        <end position="52"/>
    </location>
</feature>
<proteinExistence type="predicted"/>
<evidence type="ECO:0000256" key="1">
    <source>
        <dbReference type="SAM" id="MobiDB-lite"/>
    </source>
</evidence>
<gene>
    <name evidence="2" type="ORF">C7999DRAFT_34904</name>
</gene>